<proteinExistence type="predicted"/>
<comment type="caution">
    <text evidence="1">The sequence shown here is derived from an EMBL/GenBank/DDBJ whole genome shotgun (WGS) entry which is preliminary data.</text>
</comment>
<gene>
    <name evidence="1" type="ORF">MU848_17705</name>
</gene>
<name>A0ABT0E2F3_9SPHN</name>
<dbReference type="RefSeq" id="WP_247234617.1">
    <property type="nucleotide sequence ID" value="NZ_JALKHS010000021.1"/>
</dbReference>
<evidence type="ECO:0000313" key="2">
    <source>
        <dbReference type="Proteomes" id="UP001203512"/>
    </source>
</evidence>
<dbReference type="EMBL" id="JALKHS010000021">
    <property type="protein sequence ID" value="MCK0533429.1"/>
    <property type="molecule type" value="Genomic_DNA"/>
</dbReference>
<organism evidence="1 2">
    <name type="scientific">Sphingobium agri</name>
    <dbReference type="NCBI Taxonomy" id="2933566"/>
    <lineage>
        <taxon>Bacteria</taxon>
        <taxon>Pseudomonadati</taxon>
        <taxon>Pseudomonadota</taxon>
        <taxon>Alphaproteobacteria</taxon>
        <taxon>Sphingomonadales</taxon>
        <taxon>Sphingomonadaceae</taxon>
        <taxon>Sphingobium</taxon>
    </lineage>
</organism>
<sequence>MPSPTPADLHQFAQDERARRKAAWQAAGQGLSDRAQQDDALWSNIEQMLGREAGDPLCMKRHPWYWTRVERIAMARNAWSTACKAEASLDASIEANGAKISALWHLYRWLKPVGWSPYFTEAAA</sequence>
<keyword evidence="2" id="KW-1185">Reference proteome</keyword>
<evidence type="ECO:0000313" key="1">
    <source>
        <dbReference type="EMBL" id="MCK0533429.1"/>
    </source>
</evidence>
<dbReference type="Proteomes" id="UP001203512">
    <property type="component" value="Unassembled WGS sequence"/>
</dbReference>
<accession>A0ABT0E2F3</accession>
<protein>
    <submittedName>
        <fullName evidence="1">Uncharacterized protein</fullName>
    </submittedName>
</protein>
<reference evidence="1 2" key="1">
    <citation type="submission" date="2022-04" db="EMBL/GenBank/DDBJ databases">
        <authorList>
            <person name="Huq M.A."/>
        </authorList>
    </citation>
    <scope>NUCLEOTIDE SEQUENCE [LARGE SCALE GENOMIC DNA]</scope>
    <source>
        <strain evidence="1 2">MAH-33</strain>
    </source>
</reference>